<comment type="caution">
    <text evidence="14">The sequence shown here is derived from an EMBL/GenBank/DDBJ whole genome shotgun (WGS) entry which is preliminary data.</text>
</comment>
<evidence type="ECO:0000256" key="11">
    <source>
        <dbReference type="SAM" id="Phobius"/>
    </source>
</evidence>
<keyword evidence="11" id="KW-0472">Membrane</keyword>
<dbReference type="EMBL" id="JANPWZ010000101">
    <property type="protein sequence ID" value="KAJ3579387.1"/>
    <property type="molecule type" value="Genomic_DNA"/>
</dbReference>
<comment type="caution">
    <text evidence="9">Lacks conserved residue(s) required for the propagation of feature annotation.</text>
</comment>
<evidence type="ECO:0000313" key="15">
    <source>
        <dbReference type="Proteomes" id="UP001148614"/>
    </source>
</evidence>
<dbReference type="AlphaFoldDB" id="A0A9W8NMX2"/>
<feature type="signal peptide" evidence="12">
    <location>
        <begin position="1"/>
        <end position="20"/>
    </location>
</feature>
<dbReference type="PROSITE" id="PS52012">
    <property type="entry name" value="CFEM"/>
    <property type="match status" value="1"/>
</dbReference>
<keyword evidence="15" id="KW-1185">Reference proteome</keyword>
<keyword evidence="9" id="KW-0349">Heme</keyword>
<name>A0A9W8NMX2_9PEZI</name>
<keyword evidence="4" id="KW-0964">Secreted</keyword>
<evidence type="ECO:0000256" key="12">
    <source>
        <dbReference type="SAM" id="SignalP"/>
    </source>
</evidence>
<dbReference type="Proteomes" id="UP001148614">
    <property type="component" value="Unassembled WGS sequence"/>
</dbReference>
<feature type="domain" description="CFEM" evidence="13">
    <location>
        <begin position="2"/>
        <end position="125"/>
    </location>
</feature>
<evidence type="ECO:0000256" key="3">
    <source>
        <dbReference type="ARBA" id="ARBA00010031"/>
    </source>
</evidence>
<accession>A0A9W8NMX2</accession>
<evidence type="ECO:0000313" key="14">
    <source>
        <dbReference type="EMBL" id="KAJ3579387.1"/>
    </source>
</evidence>
<evidence type="ECO:0000259" key="13">
    <source>
        <dbReference type="PROSITE" id="PS52012"/>
    </source>
</evidence>
<dbReference type="GO" id="GO:0046872">
    <property type="term" value="F:metal ion binding"/>
    <property type="evidence" value="ECO:0007669"/>
    <property type="project" value="UniProtKB-UniRule"/>
</dbReference>
<dbReference type="InterPro" id="IPR008427">
    <property type="entry name" value="Extracellular_membr_CFEM_dom"/>
</dbReference>
<evidence type="ECO:0000256" key="6">
    <source>
        <dbReference type="ARBA" id="ARBA00022729"/>
    </source>
</evidence>
<keyword evidence="7" id="KW-1015">Disulfide bond</keyword>
<proteinExistence type="inferred from homology"/>
<organism evidence="14 15">
    <name type="scientific">Xylaria arbuscula</name>
    <dbReference type="NCBI Taxonomy" id="114810"/>
    <lineage>
        <taxon>Eukaryota</taxon>
        <taxon>Fungi</taxon>
        <taxon>Dikarya</taxon>
        <taxon>Ascomycota</taxon>
        <taxon>Pezizomycotina</taxon>
        <taxon>Sordariomycetes</taxon>
        <taxon>Xylariomycetidae</taxon>
        <taxon>Xylariales</taxon>
        <taxon>Xylariaceae</taxon>
        <taxon>Xylaria</taxon>
    </lineage>
</organism>
<gene>
    <name evidence="14" type="ORF">NPX13_g1176</name>
</gene>
<feature type="chain" id="PRO_5040940474" description="CFEM domain-containing protein" evidence="12">
    <location>
        <begin position="21"/>
        <end position="268"/>
    </location>
</feature>
<evidence type="ECO:0000256" key="1">
    <source>
        <dbReference type="ARBA" id="ARBA00004589"/>
    </source>
</evidence>
<reference evidence="14" key="1">
    <citation type="submission" date="2022-07" db="EMBL/GenBank/DDBJ databases">
        <title>Genome Sequence of Xylaria arbuscula.</title>
        <authorList>
            <person name="Buettner E."/>
        </authorList>
    </citation>
    <scope>NUCLEOTIDE SEQUENCE</scope>
    <source>
        <strain evidence="14">VT107</strain>
    </source>
</reference>
<keyword evidence="6 12" id="KW-0732">Signal</keyword>
<evidence type="ECO:0000256" key="10">
    <source>
        <dbReference type="SAM" id="MobiDB-lite"/>
    </source>
</evidence>
<evidence type="ECO:0000256" key="4">
    <source>
        <dbReference type="ARBA" id="ARBA00022525"/>
    </source>
</evidence>
<keyword evidence="11" id="KW-0812">Transmembrane</keyword>
<comment type="similarity">
    <text evidence="3">Belongs to the RBT5 family.</text>
</comment>
<dbReference type="GO" id="GO:0005576">
    <property type="term" value="C:extracellular region"/>
    <property type="evidence" value="ECO:0007669"/>
    <property type="project" value="UniProtKB-SubCell"/>
</dbReference>
<evidence type="ECO:0000256" key="8">
    <source>
        <dbReference type="ARBA" id="ARBA00023288"/>
    </source>
</evidence>
<evidence type="ECO:0000256" key="9">
    <source>
        <dbReference type="PROSITE-ProRule" id="PRU01356"/>
    </source>
</evidence>
<protein>
    <recommendedName>
        <fullName evidence="13">CFEM domain-containing protein</fullName>
    </recommendedName>
</protein>
<feature type="binding site" description="axial binding residue" evidence="9">
    <location>
        <position position="50"/>
    </location>
    <ligand>
        <name>heme</name>
        <dbReference type="ChEBI" id="CHEBI:30413"/>
    </ligand>
    <ligandPart>
        <name>Fe</name>
        <dbReference type="ChEBI" id="CHEBI:18248"/>
    </ligandPart>
</feature>
<keyword evidence="5" id="KW-0325">Glycoprotein</keyword>
<dbReference type="Pfam" id="PF05730">
    <property type="entry name" value="CFEM"/>
    <property type="match status" value="1"/>
</dbReference>
<keyword evidence="5" id="KW-0336">GPI-anchor</keyword>
<evidence type="ECO:0000256" key="5">
    <source>
        <dbReference type="ARBA" id="ARBA00022622"/>
    </source>
</evidence>
<evidence type="ECO:0000256" key="2">
    <source>
        <dbReference type="ARBA" id="ARBA00004613"/>
    </source>
</evidence>
<sequence length="268" mass="27719">MLQPLVLLALSFAVAITAKAQNFSSYVPECAPPCIKATLNSSNVCTGLDDNDCLCTNFGQILFPSIGCFVSSCNATNVQDLRSEITAGYQEFCSDNGTPINFSGPEFTSTPSTITPTPSSTASAGNAGLSTGQKAGIGVGAGVGSLLVIGGLVFLGFRLGKHRNKKGSKDDAGNAPVSNEGTNPIHGPDATHSPPPNWPTAEGGGDVWTTKPQGFVELPSPPSVHAEVAAQEVSELPAHTQPVELWHGVMPSELSADSEIPRNSNTTR</sequence>
<feature type="region of interest" description="Disordered" evidence="10">
    <location>
        <begin position="164"/>
        <end position="215"/>
    </location>
</feature>
<comment type="subcellular location">
    <subcellularLocation>
        <location evidence="1">Membrane</location>
        <topology evidence="1">Lipid-anchor</topology>
        <topology evidence="1">GPI-anchor</topology>
    </subcellularLocation>
    <subcellularLocation>
        <location evidence="2">Secreted</location>
    </subcellularLocation>
</comment>
<evidence type="ECO:0000256" key="7">
    <source>
        <dbReference type="ARBA" id="ARBA00023157"/>
    </source>
</evidence>
<dbReference type="GO" id="GO:0098552">
    <property type="term" value="C:side of membrane"/>
    <property type="evidence" value="ECO:0007669"/>
    <property type="project" value="UniProtKB-KW"/>
</dbReference>
<feature type="transmembrane region" description="Helical" evidence="11">
    <location>
        <begin position="135"/>
        <end position="157"/>
    </location>
</feature>
<keyword evidence="11" id="KW-1133">Transmembrane helix</keyword>
<keyword evidence="9" id="KW-0408">Iron</keyword>
<keyword evidence="8" id="KW-0449">Lipoprotein</keyword>
<keyword evidence="9" id="KW-0479">Metal-binding</keyword>
<dbReference type="VEuPathDB" id="FungiDB:F4678DRAFT_91876"/>